<proteinExistence type="predicted"/>
<evidence type="ECO:0008006" key="3">
    <source>
        <dbReference type="Google" id="ProtNLM"/>
    </source>
</evidence>
<organism evidence="1 2">
    <name type="scientific">Streptosporangium minutum</name>
    <dbReference type="NCBI Taxonomy" id="569862"/>
    <lineage>
        <taxon>Bacteria</taxon>
        <taxon>Bacillati</taxon>
        <taxon>Actinomycetota</taxon>
        <taxon>Actinomycetes</taxon>
        <taxon>Streptosporangiales</taxon>
        <taxon>Streptosporangiaceae</taxon>
        <taxon>Streptosporangium</taxon>
    </lineage>
</organism>
<dbReference type="Pfam" id="PF13450">
    <property type="entry name" value="NAD_binding_8"/>
    <property type="match status" value="1"/>
</dbReference>
<dbReference type="PANTHER" id="PTHR10668">
    <property type="entry name" value="PHYTOENE DEHYDROGENASE"/>
    <property type="match status" value="1"/>
</dbReference>
<evidence type="ECO:0000313" key="1">
    <source>
        <dbReference type="EMBL" id="OUC97201.1"/>
    </source>
</evidence>
<gene>
    <name evidence="1" type="ORF">CA984_11975</name>
</gene>
<dbReference type="EMBL" id="NGFP01000042">
    <property type="protein sequence ID" value="OUC97201.1"/>
    <property type="molecule type" value="Genomic_DNA"/>
</dbReference>
<dbReference type="Gene3D" id="3.50.50.60">
    <property type="entry name" value="FAD/NAD(P)-binding domain"/>
    <property type="match status" value="2"/>
</dbReference>
<reference evidence="1 2" key="1">
    <citation type="submission" date="2017-05" db="EMBL/GenBank/DDBJ databases">
        <title>Biotechnological potential of actinobacteria isolated from South African environments.</title>
        <authorList>
            <person name="Le Roes-Hill M."/>
            <person name="Prins A."/>
            <person name="Durrell K.A."/>
        </authorList>
    </citation>
    <scope>NUCLEOTIDE SEQUENCE [LARGE SCALE GENOMIC DNA]</scope>
    <source>
        <strain evidence="1">M26</strain>
    </source>
</reference>
<dbReference type="PANTHER" id="PTHR10668:SF103">
    <property type="entry name" value="PYRIDINE NUCLEOTIDE-DISULFIDE OXIDOREDUCTASE DOMAIN-CONTAINING PROTEIN 2"/>
    <property type="match status" value="1"/>
</dbReference>
<dbReference type="InterPro" id="IPR036188">
    <property type="entry name" value="FAD/NAD-bd_sf"/>
</dbReference>
<keyword evidence="2" id="KW-1185">Reference proteome</keyword>
<name>A0A243RS93_9ACTN</name>
<dbReference type="AlphaFoldDB" id="A0A243RS93"/>
<dbReference type="Proteomes" id="UP000194761">
    <property type="component" value="Unassembled WGS sequence"/>
</dbReference>
<comment type="caution">
    <text evidence="1">The sequence shown here is derived from an EMBL/GenBank/DDBJ whole genome shotgun (WGS) entry which is preliminary data.</text>
</comment>
<dbReference type="SUPFAM" id="SSF51905">
    <property type="entry name" value="FAD/NAD(P)-binding domain"/>
    <property type="match status" value="1"/>
</dbReference>
<accession>A0A243RS93</accession>
<evidence type="ECO:0000313" key="2">
    <source>
        <dbReference type="Proteomes" id="UP000194761"/>
    </source>
</evidence>
<protein>
    <recommendedName>
        <fullName evidence="3">Amine oxidase domain-containing protein</fullName>
    </recommendedName>
</protein>
<sequence>MSVKHGPRRRSFFTILLNGSQVALEENVTGFDGVIIGGGHNGLTCAAYLARAGLSIAVVERNDEAGGGCSTQELTLPGFRHNTHSSYHFLEEGPVPADLELQRYGLRYVYPETQHSTIFRDGRAITVYTDPKRTAESFARFSRADADRWLELYERYAEAARDLMNGFLYSRPLPPPVLAERLQGDLGRDLLSYMPLSLYEAVDRNFESEQVRVLFKSFLHAISIENVPGTGGFLPRLLSRIARLGVPVGGAVNVANALRGVIEEHGGIVVTGAHAERILVDDGRAVGVRLATGDVLSARRFVASAVDAPQTVRLAGPENFGADVAAKVEDYKWAGHSLVTLHLALDEAPRYLAAEFEPDVDRAFLVVLGADDSEQLGRTFDQIHQGRLPDRLAGNGACPSLFDPSYAPDGKHVAFWWPWAPYDLGGDAGNWDRQREEVGERLLAEWSEYAPNLARGAVLGKRVFSPLDIERHCVNMVRGSHHVGAYEPAQLGGNRPVPELGQYRTPITGLYLCGASSHPGGSVSGAPGYNGANAIAEDLGLNTWWTPVPAPRWSA</sequence>